<dbReference type="CDD" id="cd19067">
    <property type="entry name" value="PfuEndoQ-like"/>
    <property type="match status" value="1"/>
</dbReference>
<gene>
    <name evidence="1" type="ORF">B9Q01_00890</name>
</gene>
<sequence length="420" mass="47586">MVQKRLDDFFEMKEKRLLEKDDLIADLHLHSKYSGATSKSMDLKSIAQAAKIKGLNLIGTGDCLHAKWLSELKTTLKPSDGEFYEYNGILFVVSGEVNTIFSDEGKLHKIHNLIIVPSLEKADEMSKKLAKYGDLLSDGRPTLYMSAAELVEEATSIDNDIEIIPAHIWTPWFSLFGANSGFDSVEECFKDKSSKIHSLETGLSSDPEMNWMISRLDRFNLLSNSDAHSHHLWRIGREANVLRVMQPTFKMLIKALRTGEGIKLTLEVPPEFGKYHWSGHRNCKVALSPEEAMKASNICPKCGKKLTIGVEQRVYMLADRKKGFIPPNKPPFVKVLPLQEILKFILGSNSYASKNVMRIYDSLIERYGNEYEVLLNAPINEIKSFNKELALIIEQLRQNKVKIKPGYDGVYGELEFNISN</sequence>
<comment type="caution">
    <text evidence="1">The sequence shown here is derived from an EMBL/GenBank/DDBJ whole genome shotgun (WGS) entry which is preliminary data.</text>
</comment>
<dbReference type="PANTHER" id="PTHR40084:SF1">
    <property type="entry name" value="PHOSPHOTRANSFERASE"/>
    <property type="match status" value="1"/>
</dbReference>
<organism evidence="1 2">
    <name type="scientific">Candidatus Marsarchaeota G1 archaeon OSP_D</name>
    <dbReference type="NCBI Taxonomy" id="1978155"/>
    <lineage>
        <taxon>Archaea</taxon>
        <taxon>Candidatus Marsarchaeota</taxon>
        <taxon>Candidatus Marsarchaeota group 1</taxon>
    </lineage>
</organism>
<evidence type="ECO:0008006" key="3">
    <source>
        <dbReference type="Google" id="ProtNLM"/>
    </source>
</evidence>
<evidence type="ECO:0000313" key="1">
    <source>
        <dbReference type="EMBL" id="PSN84449.1"/>
    </source>
</evidence>
<dbReference type="Proteomes" id="UP000240880">
    <property type="component" value="Unassembled WGS sequence"/>
</dbReference>
<evidence type="ECO:0000313" key="2">
    <source>
        <dbReference type="Proteomes" id="UP000240880"/>
    </source>
</evidence>
<proteinExistence type="predicted"/>
<dbReference type="EMBL" id="NEXC01000003">
    <property type="protein sequence ID" value="PSN84449.1"/>
    <property type="molecule type" value="Genomic_DNA"/>
</dbReference>
<dbReference type="SUPFAM" id="SSF89550">
    <property type="entry name" value="PHP domain-like"/>
    <property type="match status" value="1"/>
</dbReference>
<accession>A0A2R6ADN3</accession>
<protein>
    <recommendedName>
        <fullName evidence="3">DNA helicase UvrD</fullName>
    </recommendedName>
</protein>
<dbReference type="AlphaFoldDB" id="A0A2R6ADN3"/>
<name>A0A2R6ADN3_9ARCH</name>
<dbReference type="Gene3D" id="3.20.20.140">
    <property type="entry name" value="Metal-dependent hydrolases"/>
    <property type="match status" value="1"/>
</dbReference>
<reference evidence="1 2" key="1">
    <citation type="submission" date="2017-04" db="EMBL/GenBank/DDBJ databases">
        <title>Novel microbial lineages endemic to geothermal iron-oxide mats fill important gaps in the evolutionary history of Archaea.</title>
        <authorList>
            <person name="Jay Z.J."/>
            <person name="Beam J.P."/>
            <person name="Dlakic M."/>
            <person name="Rusch D.B."/>
            <person name="Kozubal M.A."/>
            <person name="Inskeep W.P."/>
        </authorList>
    </citation>
    <scope>NUCLEOTIDE SEQUENCE [LARGE SCALE GENOMIC DNA]</scope>
    <source>
        <strain evidence="1">OSP_D</strain>
    </source>
</reference>
<dbReference type="InterPro" id="IPR016195">
    <property type="entry name" value="Pol/histidinol_Pase-like"/>
</dbReference>
<dbReference type="PANTHER" id="PTHR40084">
    <property type="entry name" value="PHOSPHOHYDROLASE, PHP FAMILY"/>
    <property type="match status" value="1"/>
</dbReference>